<dbReference type="SUPFAM" id="SSF56672">
    <property type="entry name" value="DNA/RNA polymerases"/>
    <property type="match status" value="1"/>
</dbReference>
<dbReference type="OrthoDB" id="414945at2759"/>
<evidence type="ECO:0000313" key="2">
    <source>
        <dbReference type="RefSeq" id="XP_018843886.2"/>
    </source>
</evidence>
<gene>
    <name evidence="2" type="primary">LOC109008299</name>
</gene>
<organism evidence="1 2">
    <name type="scientific">Juglans regia</name>
    <name type="common">English walnut</name>
    <dbReference type="NCBI Taxonomy" id="51240"/>
    <lineage>
        <taxon>Eukaryota</taxon>
        <taxon>Viridiplantae</taxon>
        <taxon>Streptophyta</taxon>
        <taxon>Embryophyta</taxon>
        <taxon>Tracheophyta</taxon>
        <taxon>Spermatophyta</taxon>
        <taxon>Magnoliopsida</taxon>
        <taxon>eudicotyledons</taxon>
        <taxon>Gunneridae</taxon>
        <taxon>Pentapetalae</taxon>
        <taxon>rosids</taxon>
        <taxon>fabids</taxon>
        <taxon>Fagales</taxon>
        <taxon>Juglandaceae</taxon>
        <taxon>Juglans</taxon>
    </lineage>
</organism>
<proteinExistence type="predicted"/>
<reference evidence="2" key="1">
    <citation type="submission" date="2025-08" db="UniProtKB">
        <authorList>
            <consortium name="RefSeq"/>
        </authorList>
    </citation>
    <scope>IDENTIFICATION</scope>
    <source>
        <tissue evidence="2">Leaves</tissue>
    </source>
</reference>
<dbReference type="InterPro" id="IPR043502">
    <property type="entry name" value="DNA/RNA_pol_sf"/>
</dbReference>
<dbReference type="PANTHER" id="PTHR11439:SF470">
    <property type="entry name" value="CYSTEINE-RICH RLK (RECEPTOR-LIKE PROTEIN KINASE) 8"/>
    <property type="match status" value="1"/>
</dbReference>
<accession>A0A2I4GJ23</accession>
<dbReference type="Gramene" id="Jr12_00030_p1">
    <property type="protein sequence ID" value="cds.Jr12_00030_p1"/>
    <property type="gene ID" value="Jr12_00030"/>
</dbReference>
<dbReference type="RefSeq" id="XP_018843886.2">
    <property type="nucleotide sequence ID" value="XM_018988341.2"/>
</dbReference>
<protein>
    <submittedName>
        <fullName evidence="2">Uncharacterized mitochondrial protein AtMg00810-like</fullName>
    </submittedName>
</protein>
<dbReference type="InterPro" id="IPR013103">
    <property type="entry name" value="RVT_2"/>
</dbReference>
<dbReference type="PANTHER" id="PTHR11439">
    <property type="entry name" value="GAG-POL-RELATED RETROTRANSPOSON"/>
    <property type="match status" value="1"/>
</dbReference>
<sequence length="405" mass="45293">MKIPPGYLIKVKDKVCKLKRSLYGLKQASRQCYAKFSSSLISFGFIQSRANYSLFTKQVGLSFIALLAYVDDIVVAPNYSQAVLDLKQFLDTKFKIKDLGSLKYFLGLEIARNPTGIQVCQCKYALDILHDSGLLGCKSSSTPMDSNLKLSKDEGILLQDPTLYRRLIGRLLYLTIIRPDLNYSTHLLSQFMAAPRLPHLQAAYKVLKYAKNSPGQGLFFPSSSTCHLTAYCDSDWASCPDTRRSTTGYCVFLGHSLISWKSKKQTTISRSSAEAKYQSMAAASCEIVWLKYLLADLKVPHLKPATLYCDNQVALHIAANPIFHERTKHIELDCHLICDKIQEGTISTTYAPSSSQLADLLTKALPSPLLSSFLLKIEPHSIDQLYYIDTEDSGEFPPNPPYTLI</sequence>
<dbReference type="AlphaFoldDB" id="A0A2I4GJ23"/>
<name>A0A2I4GJ23_JUGRE</name>
<dbReference type="Proteomes" id="UP000235220">
    <property type="component" value="Chromosome 12"/>
</dbReference>
<dbReference type="KEGG" id="jre:109008299"/>
<dbReference type="STRING" id="51240.A0A2I4GJ23"/>
<evidence type="ECO:0000313" key="1">
    <source>
        <dbReference type="Proteomes" id="UP000235220"/>
    </source>
</evidence>
<dbReference type="Pfam" id="PF07727">
    <property type="entry name" value="RVT_2"/>
    <property type="match status" value="1"/>
</dbReference>
<dbReference type="GeneID" id="109008299"/>
<dbReference type="CDD" id="cd09272">
    <property type="entry name" value="RNase_HI_RT_Ty1"/>
    <property type="match status" value="1"/>
</dbReference>
<keyword evidence="1" id="KW-1185">Reference proteome</keyword>